<dbReference type="AlphaFoldDB" id="A0A1G7DCQ5"/>
<dbReference type="PROSITE" id="PS50928">
    <property type="entry name" value="ABC_TM1"/>
    <property type="match status" value="1"/>
</dbReference>
<evidence type="ECO:0000256" key="8">
    <source>
        <dbReference type="SAM" id="MobiDB-lite"/>
    </source>
</evidence>
<keyword evidence="5 7" id="KW-1133">Transmembrane helix</keyword>
<evidence type="ECO:0000256" key="2">
    <source>
        <dbReference type="ARBA" id="ARBA00022448"/>
    </source>
</evidence>
<accession>A0A1G7DCQ5</accession>
<evidence type="ECO:0000313" key="11">
    <source>
        <dbReference type="Proteomes" id="UP000198546"/>
    </source>
</evidence>
<comment type="subcellular location">
    <subcellularLocation>
        <location evidence="1 7">Cell membrane</location>
        <topology evidence="1 7">Multi-pass membrane protein</topology>
    </subcellularLocation>
</comment>
<dbReference type="InterPro" id="IPR035906">
    <property type="entry name" value="MetI-like_sf"/>
</dbReference>
<proteinExistence type="inferred from homology"/>
<evidence type="ECO:0000313" key="10">
    <source>
        <dbReference type="EMBL" id="SDE49384.1"/>
    </source>
</evidence>
<dbReference type="Proteomes" id="UP000198546">
    <property type="component" value="Chromosome i"/>
</dbReference>
<evidence type="ECO:0000256" key="3">
    <source>
        <dbReference type="ARBA" id="ARBA00022475"/>
    </source>
</evidence>
<dbReference type="GO" id="GO:0055085">
    <property type="term" value="P:transmembrane transport"/>
    <property type="evidence" value="ECO:0007669"/>
    <property type="project" value="InterPro"/>
</dbReference>
<feature type="transmembrane region" description="Helical" evidence="7">
    <location>
        <begin position="221"/>
        <end position="243"/>
    </location>
</feature>
<dbReference type="EMBL" id="LT629688">
    <property type="protein sequence ID" value="SDE49384.1"/>
    <property type="molecule type" value="Genomic_DNA"/>
</dbReference>
<keyword evidence="2 7" id="KW-0813">Transport</keyword>
<dbReference type="PANTHER" id="PTHR30193">
    <property type="entry name" value="ABC TRANSPORTER PERMEASE PROTEIN"/>
    <property type="match status" value="1"/>
</dbReference>
<sequence length="312" mass="33768">MTSVTDRVSLEAAPATVRRGGRRPQSGQRLAPALFISVSVVLFATFFVGPAALGIWYSLTDYSGVGDADFVGLENYGELLGDQQFWSSLGRTAVYTVLAVPLHFVAALFVAVLITSPAARGKGLAKIVLFVPWLISPIVTGVIWRWLFGENFGFVNHLLSLVGIGSVRWETDADWALVVVLLAGTWGGTAFNMLLFVAAIRNIPRSYLEAAEIDGASPRRRFFSVTLPLLAPTSFLVVLLGTLGSMKEFAMVQALNGGGPGTENMLIVQYIYRTGFERAEIGYASAVSMVLMAILVLVAVVQLRFDRKEDLS</sequence>
<keyword evidence="6 7" id="KW-0472">Membrane</keyword>
<dbReference type="CDD" id="cd06261">
    <property type="entry name" value="TM_PBP2"/>
    <property type="match status" value="1"/>
</dbReference>
<dbReference type="Pfam" id="PF00528">
    <property type="entry name" value="BPD_transp_1"/>
    <property type="match status" value="1"/>
</dbReference>
<dbReference type="RefSeq" id="WP_231946376.1">
    <property type="nucleotide sequence ID" value="NZ_LT629688.1"/>
</dbReference>
<dbReference type="InterPro" id="IPR051393">
    <property type="entry name" value="ABC_transporter_permease"/>
</dbReference>
<organism evidence="10 11">
    <name type="scientific">Auraticoccus monumenti</name>
    <dbReference type="NCBI Taxonomy" id="675864"/>
    <lineage>
        <taxon>Bacteria</taxon>
        <taxon>Bacillati</taxon>
        <taxon>Actinomycetota</taxon>
        <taxon>Actinomycetes</taxon>
        <taxon>Propionibacteriales</taxon>
        <taxon>Propionibacteriaceae</taxon>
        <taxon>Auraticoccus</taxon>
    </lineage>
</organism>
<dbReference type="GO" id="GO:0005886">
    <property type="term" value="C:plasma membrane"/>
    <property type="evidence" value="ECO:0007669"/>
    <property type="project" value="UniProtKB-SubCell"/>
</dbReference>
<dbReference type="STRING" id="675864.SAMN04489747_3561"/>
<evidence type="ECO:0000256" key="1">
    <source>
        <dbReference type="ARBA" id="ARBA00004651"/>
    </source>
</evidence>
<evidence type="ECO:0000256" key="6">
    <source>
        <dbReference type="ARBA" id="ARBA00023136"/>
    </source>
</evidence>
<gene>
    <name evidence="10" type="ORF">SAMN04489747_3561</name>
</gene>
<feature type="region of interest" description="Disordered" evidence="8">
    <location>
        <begin position="1"/>
        <end position="26"/>
    </location>
</feature>
<reference evidence="10 11" key="1">
    <citation type="submission" date="2016-10" db="EMBL/GenBank/DDBJ databases">
        <authorList>
            <person name="de Groot N.N."/>
        </authorList>
    </citation>
    <scope>NUCLEOTIDE SEQUENCE [LARGE SCALE GENOMIC DNA]</scope>
    <source>
        <strain evidence="10 11">MON 2.2</strain>
    </source>
</reference>
<name>A0A1G7DCQ5_9ACTN</name>
<feature type="domain" description="ABC transmembrane type-1" evidence="9">
    <location>
        <begin position="89"/>
        <end position="302"/>
    </location>
</feature>
<dbReference type="SUPFAM" id="SSF161098">
    <property type="entry name" value="MetI-like"/>
    <property type="match status" value="1"/>
</dbReference>
<feature type="transmembrane region" description="Helical" evidence="7">
    <location>
        <begin position="93"/>
        <end position="115"/>
    </location>
</feature>
<keyword evidence="11" id="KW-1185">Reference proteome</keyword>
<dbReference type="Gene3D" id="1.10.3720.10">
    <property type="entry name" value="MetI-like"/>
    <property type="match status" value="1"/>
</dbReference>
<keyword evidence="4 7" id="KW-0812">Transmembrane</keyword>
<keyword evidence="3" id="KW-1003">Cell membrane</keyword>
<protein>
    <submittedName>
        <fullName evidence="10">Alpha-1,4-digalacturonate transport system permease protein</fullName>
    </submittedName>
</protein>
<dbReference type="InterPro" id="IPR000515">
    <property type="entry name" value="MetI-like"/>
</dbReference>
<evidence type="ECO:0000256" key="4">
    <source>
        <dbReference type="ARBA" id="ARBA00022692"/>
    </source>
</evidence>
<feature type="transmembrane region" description="Helical" evidence="7">
    <location>
        <begin position="127"/>
        <end position="147"/>
    </location>
</feature>
<comment type="similarity">
    <text evidence="7">Belongs to the binding-protein-dependent transport system permease family.</text>
</comment>
<dbReference type="PANTHER" id="PTHR30193:SF41">
    <property type="entry name" value="DIACETYLCHITOBIOSE UPTAKE SYSTEM PERMEASE PROTEIN NGCF"/>
    <property type="match status" value="1"/>
</dbReference>
<feature type="transmembrane region" description="Helical" evidence="7">
    <location>
        <begin position="281"/>
        <end position="303"/>
    </location>
</feature>
<feature type="transmembrane region" description="Helical" evidence="7">
    <location>
        <begin position="30"/>
        <end position="57"/>
    </location>
</feature>
<evidence type="ECO:0000256" key="7">
    <source>
        <dbReference type="RuleBase" id="RU363032"/>
    </source>
</evidence>
<evidence type="ECO:0000259" key="9">
    <source>
        <dbReference type="PROSITE" id="PS50928"/>
    </source>
</evidence>
<feature type="transmembrane region" description="Helical" evidence="7">
    <location>
        <begin position="175"/>
        <end position="200"/>
    </location>
</feature>
<evidence type="ECO:0000256" key="5">
    <source>
        <dbReference type="ARBA" id="ARBA00022989"/>
    </source>
</evidence>